<reference evidence="2 3" key="1">
    <citation type="journal article" date="2019" name="ACS Chem. Biol.">
        <title>Identification and Mobilization of a Cryptic Antibiotic Biosynthesis Gene Locus from a Human-Pathogenic Nocardia Isolate.</title>
        <authorList>
            <person name="Herisse M."/>
            <person name="Ishida K."/>
            <person name="Porter J.L."/>
            <person name="Howden B."/>
            <person name="Hertweck C."/>
            <person name="Stinear T.P."/>
            <person name="Pidot S.J."/>
        </authorList>
    </citation>
    <scope>NUCLEOTIDE SEQUENCE [LARGE SCALE GENOMIC DNA]</scope>
    <source>
        <strain evidence="2 3">AUSMDU00012717</strain>
    </source>
</reference>
<feature type="chain" id="PRO_5026166748" evidence="1">
    <location>
        <begin position="29"/>
        <end position="160"/>
    </location>
</feature>
<dbReference type="RefSeq" id="WP_167475220.1">
    <property type="nucleotide sequence ID" value="NZ_CP046172.1"/>
</dbReference>
<accession>A0A6G9YHL3</accession>
<keyword evidence="3" id="KW-1185">Reference proteome</keyword>
<evidence type="ECO:0000313" key="3">
    <source>
        <dbReference type="Proteomes" id="UP000503540"/>
    </source>
</evidence>
<evidence type="ECO:0000313" key="2">
    <source>
        <dbReference type="EMBL" id="QIS12547.1"/>
    </source>
</evidence>
<protein>
    <submittedName>
        <fullName evidence="2">Uncharacterized protein</fullName>
    </submittedName>
</protein>
<feature type="signal peptide" evidence="1">
    <location>
        <begin position="1"/>
        <end position="28"/>
    </location>
</feature>
<proteinExistence type="predicted"/>
<keyword evidence="1" id="KW-0732">Signal</keyword>
<name>A0A6G9YHL3_9NOCA</name>
<dbReference type="KEGG" id="nah:F5544_23440"/>
<dbReference type="AlphaFoldDB" id="A0A6G9YHL3"/>
<dbReference type="EMBL" id="CP046172">
    <property type="protein sequence ID" value="QIS12547.1"/>
    <property type="molecule type" value="Genomic_DNA"/>
</dbReference>
<sequence length="160" mass="16946">MKKRNIAIAGSILTAFCLPFSGAMHASAADLPVNNDYVVGTTDKLPADIQQKIGATSSPADTCGIGSPMNAQADGGGGWYVGWRNCWGQAKLKNGANAAIAPEWFNGGGDHWVNMRAIQDGSSMCMVVPNDGNVYWWHISAASLPGENTNFDNVSYCLAY</sequence>
<evidence type="ECO:0000256" key="1">
    <source>
        <dbReference type="SAM" id="SignalP"/>
    </source>
</evidence>
<gene>
    <name evidence="2" type="ORF">F5544_23440</name>
</gene>
<dbReference type="Proteomes" id="UP000503540">
    <property type="component" value="Chromosome"/>
</dbReference>
<organism evidence="2 3">
    <name type="scientific">Nocardia arthritidis</name>
    <dbReference type="NCBI Taxonomy" id="228602"/>
    <lineage>
        <taxon>Bacteria</taxon>
        <taxon>Bacillati</taxon>
        <taxon>Actinomycetota</taxon>
        <taxon>Actinomycetes</taxon>
        <taxon>Mycobacteriales</taxon>
        <taxon>Nocardiaceae</taxon>
        <taxon>Nocardia</taxon>
    </lineage>
</organism>